<keyword evidence="2" id="KW-1185">Reference proteome</keyword>
<accession>A0A0R2A8E3</accession>
<sequence length="149" mass="16804">MTSEQITLDIPRVDYDKTAESVLEFLTNKDCYPKLKRICLTADPKNLQSPSLSGMSSGSFGNSVDRKMSRYLAAKVIVDAVAATLSKGSIEMKIVCDDVLGKISSVRAMEQLHFEKSRYYEVKKRALNEFADIFEVQGYYCPDLHVYID</sequence>
<dbReference type="RefSeq" id="WP_056977341.1">
    <property type="nucleotide sequence ID" value="NZ_AYYP01000063.1"/>
</dbReference>
<proteinExistence type="predicted"/>
<dbReference type="PATRIC" id="fig|1423718.3.peg.648"/>
<dbReference type="OrthoDB" id="2329105at2"/>
<comment type="caution">
    <text evidence="1">The sequence shown here is derived from an EMBL/GenBank/DDBJ whole genome shotgun (WGS) entry which is preliminary data.</text>
</comment>
<reference evidence="1 2" key="1">
    <citation type="journal article" date="2015" name="Genome Announc.">
        <title>Expanding the biotechnology potential of lactobacilli through comparative genomics of 213 strains and associated genera.</title>
        <authorList>
            <person name="Sun Z."/>
            <person name="Harris H.M."/>
            <person name="McCann A."/>
            <person name="Guo C."/>
            <person name="Argimon S."/>
            <person name="Zhang W."/>
            <person name="Yang X."/>
            <person name="Jeffery I.B."/>
            <person name="Cooney J.C."/>
            <person name="Kagawa T.F."/>
            <person name="Liu W."/>
            <person name="Song Y."/>
            <person name="Salvetti E."/>
            <person name="Wrobel A."/>
            <person name="Rasinkangas P."/>
            <person name="Parkhill J."/>
            <person name="Rea M.C."/>
            <person name="O'Sullivan O."/>
            <person name="Ritari J."/>
            <person name="Douillard F.P."/>
            <person name="Paul Ross R."/>
            <person name="Yang R."/>
            <person name="Briner A.E."/>
            <person name="Felis G.E."/>
            <person name="de Vos W.M."/>
            <person name="Barrangou R."/>
            <person name="Klaenhammer T.R."/>
            <person name="Caufield P.W."/>
            <person name="Cui Y."/>
            <person name="Zhang H."/>
            <person name="O'Toole P.W."/>
        </authorList>
    </citation>
    <scope>NUCLEOTIDE SEQUENCE [LARGE SCALE GENOMIC DNA]</scope>
    <source>
        <strain evidence="1 2">DSM 20509</strain>
    </source>
</reference>
<evidence type="ECO:0000313" key="2">
    <source>
        <dbReference type="Proteomes" id="UP000051008"/>
    </source>
</evidence>
<dbReference type="Proteomes" id="UP000051008">
    <property type="component" value="Unassembled WGS sequence"/>
</dbReference>
<dbReference type="EMBL" id="AYYP01000063">
    <property type="protein sequence ID" value="KRM63344.1"/>
    <property type="molecule type" value="Genomic_DNA"/>
</dbReference>
<name>A0A0R2A8E3_9LACO</name>
<gene>
    <name evidence="1" type="ORF">FC14_GL000626</name>
</gene>
<dbReference type="AlphaFoldDB" id="A0A0R2A8E3"/>
<evidence type="ECO:0000313" key="1">
    <source>
        <dbReference type="EMBL" id="KRM63344.1"/>
    </source>
</evidence>
<organism evidence="1 2">
    <name type="scientific">Ligilactobacillus agilis DSM 20509</name>
    <dbReference type="NCBI Taxonomy" id="1423718"/>
    <lineage>
        <taxon>Bacteria</taxon>
        <taxon>Bacillati</taxon>
        <taxon>Bacillota</taxon>
        <taxon>Bacilli</taxon>
        <taxon>Lactobacillales</taxon>
        <taxon>Lactobacillaceae</taxon>
        <taxon>Ligilactobacillus</taxon>
    </lineage>
</organism>
<protein>
    <submittedName>
        <fullName evidence="1">Uncharacterized protein</fullName>
    </submittedName>
</protein>